<organism evidence="2 3">
    <name type="scientific">Lacrimispora celerecrescens</name>
    <dbReference type="NCBI Taxonomy" id="29354"/>
    <lineage>
        <taxon>Bacteria</taxon>
        <taxon>Bacillati</taxon>
        <taxon>Bacillota</taxon>
        <taxon>Clostridia</taxon>
        <taxon>Lachnospirales</taxon>
        <taxon>Lachnospiraceae</taxon>
        <taxon>Lacrimispora</taxon>
    </lineage>
</organism>
<proteinExistence type="predicted"/>
<evidence type="ECO:0000313" key="3">
    <source>
        <dbReference type="Proteomes" id="UP000028525"/>
    </source>
</evidence>
<dbReference type="EMBL" id="JPME01000012">
    <property type="protein sequence ID" value="KEZ90289.1"/>
    <property type="molecule type" value="Genomic_DNA"/>
</dbReference>
<dbReference type="PANTHER" id="PTHR12110">
    <property type="entry name" value="HYDROXYPYRUVATE ISOMERASE"/>
    <property type="match status" value="1"/>
</dbReference>
<keyword evidence="3" id="KW-1185">Reference proteome</keyword>
<dbReference type="PANTHER" id="PTHR12110:SF21">
    <property type="entry name" value="XYLOSE ISOMERASE-LIKE TIM BARREL DOMAIN-CONTAINING PROTEIN"/>
    <property type="match status" value="1"/>
</dbReference>
<reference evidence="2 3" key="1">
    <citation type="submission" date="2014-07" db="EMBL/GenBank/DDBJ databases">
        <title>Draft genome of Clostridium celerecrescens 152B isolated from sediments associated with methane hydrate from Krishna Godavari basin.</title>
        <authorList>
            <person name="Honkalas V.S."/>
            <person name="Dabir A.P."/>
            <person name="Arora P."/>
            <person name="Dhakephalkar P.K."/>
        </authorList>
    </citation>
    <scope>NUCLEOTIDE SEQUENCE [LARGE SCALE GENOMIC DNA]</scope>
    <source>
        <strain evidence="2 3">152B</strain>
    </source>
</reference>
<sequence>MRLGTSTNLLYIRPDGSRVELSQTLKLLSEAGFKVFDLNFYDWSLPGSPFLTETWERWIDGAADQAAKLGVEFGQCHAYFYNFLNSSMSEEEKEYHQMLQQRSLACCKRIGAHTCVLHPETADRSVDIVKSSIRGNYEYYKPVVDLMEAWNMRLALENMCDYGIAPKRKFCAYPEELKSFVASFGSDKIGICWDFEHADIMGQNQRESLLYIGPLLFATHVSDTYSKIDPALMHVLPMTGTVDWEQVMPVLREINYGYDFCYEVHNYLNRLPDCVIPAALKLAYEIGKHLITLS</sequence>
<keyword evidence="2" id="KW-0378">Hydrolase</keyword>
<keyword evidence="2" id="KW-0255">Endonuclease</keyword>
<dbReference type="STRING" id="29354.IO98_10065"/>
<feature type="domain" description="Xylose isomerase-like TIM barrel" evidence="1">
    <location>
        <begin position="26"/>
        <end position="268"/>
    </location>
</feature>
<dbReference type="Pfam" id="PF01261">
    <property type="entry name" value="AP_endonuc_2"/>
    <property type="match status" value="1"/>
</dbReference>
<gene>
    <name evidence="2" type="ORF">IO98_10065</name>
</gene>
<dbReference type="InterPro" id="IPR013022">
    <property type="entry name" value="Xyl_isomerase-like_TIM-brl"/>
</dbReference>
<keyword evidence="2" id="KW-0540">Nuclease</keyword>
<dbReference type="Gene3D" id="3.20.20.150">
    <property type="entry name" value="Divalent-metal-dependent TIM barrel enzymes"/>
    <property type="match status" value="1"/>
</dbReference>
<dbReference type="InterPro" id="IPR050312">
    <property type="entry name" value="IolE/XylAMocC-like"/>
</dbReference>
<evidence type="ECO:0000313" key="2">
    <source>
        <dbReference type="EMBL" id="KEZ90289.1"/>
    </source>
</evidence>
<dbReference type="InterPro" id="IPR036237">
    <property type="entry name" value="Xyl_isomerase-like_sf"/>
</dbReference>
<dbReference type="SUPFAM" id="SSF51658">
    <property type="entry name" value="Xylose isomerase-like"/>
    <property type="match status" value="1"/>
</dbReference>
<evidence type="ECO:0000259" key="1">
    <source>
        <dbReference type="Pfam" id="PF01261"/>
    </source>
</evidence>
<dbReference type="Proteomes" id="UP000028525">
    <property type="component" value="Unassembled WGS sequence"/>
</dbReference>
<protein>
    <submittedName>
        <fullName evidence="2">AP endonuclease</fullName>
    </submittedName>
</protein>
<accession>A0A084JMV5</accession>
<dbReference type="AlphaFoldDB" id="A0A084JMV5"/>
<dbReference type="GO" id="GO:0004519">
    <property type="term" value="F:endonuclease activity"/>
    <property type="evidence" value="ECO:0007669"/>
    <property type="project" value="UniProtKB-KW"/>
</dbReference>
<dbReference type="OrthoDB" id="9801960at2"/>
<comment type="caution">
    <text evidence="2">The sequence shown here is derived from an EMBL/GenBank/DDBJ whole genome shotgun (WGS) entry which is preliminary data.</text>
</comment>
<name>A0A084JMV5_9FIRM</name>